<dbReference type="InterPro" id="IPR029472">
    <property type="entry name" value="Copia-like_N"/>
</dbReference>
<dbReference type="AlphaFoldDB" id="A0ABD3CHS7"/>
<dbReference type="Pfam" id="PF14244">
    <property type="entry name" value="Retrotran_gag_3"/>
    <property type="match status" value="1"/>
</dbReference>
<organism evidence="3 4">
    <name type="scientific">Castilleja foliolosa</name>
    <dbReference type="NCBI Taxonomy" id="1961234"/>
    <lineage>
        <taxon>Eukaryota</taxon>
        <taxon>Viridiplantae</taxon>
        <taxon>Streptophyta</taxon>
        <taxon>Embryophyta</taxon>
        <taxon>Tracheophyta</taxon>
        <taxon>Spermatophyta</taxon>
        <taxon>Magnoliopsida</taxon>
        <taxon>eudicotyledons</taxon>
        <taxon>Gunneridae</taxon>
        <taxon>Pentapetalae</taxon>
        <taxon>asterids</taxon>
        <taxon>lamiids</taxon>
        <taxon>Lamiales</taxon>
        <taxon>Orobanchaceae</taxon>
        <taxon>Pedicularideae</taxon>
        <taxon>Castillejinae</taxon>
        <taxon>Castilleja</taxon>
    </lineage>
</organism>
<comment type="caution">
    <text evidence="3">The sequence shown here is derived from an EMBL/GenBank/DDBJ whole genome shotgun (WGS) entry which is preliminary data.</text>
</comment>
<dbReference type="Proteomes" id="UP001632038">
    <property type="component" value="Unassembled WGS sequence"/>
</dbReference>
<feature type="region of interest" description="Disordered" evidence="1">
    <location>
        <begin position="1"/>
        <end position="21"/>
    </location>
</feature>
<feature type="compositionally biased region" description="Polar residues" evidence="1">
    <location>
        <begin position="1"/>
        <end position="13"/>
    </location>
</feature>
<proteinExistence type="predicted"/>
<name>A0ABD3CHS7_9LAMI</name>
<evidence type="ECO:0000256" key="1">
    <source>
        <dbReference type="SAM" id="MobiDB-lite"/>
    </source>
</evidence>
<feature type="domain" description="Retrotransposon Copia-like N-terminal" evidence="2">
    <location>
        <begin position="29"/>
        <end position="68"/>
    </location>
</feature>
<keyword evidence="4" id="KW-1185">Reference proteome</keyword>
<evidence type="ECO:0000313" key="3">
    <source>
        <dbReference type="EMBL" id="KAL3629468.1"/>
    </source>
</evidence>
<reference evidence="4" key="1">
    <citation type="journal article" date="2024" name="IScience">
        <title>Strigolactones Initiate the Formation of Haustorium-like Structures in Castilleja.</title>
        <authorList>
            <person name="Buerger M."/>
            <person name="Peterson D."/>
            <person name="Chory J."/>
        </authorList>
    </citation>
    <scope>NUCLEOTIDE SEQUENCE [LARGE SCALE GENOMIC DNA]</scope>
</reference>
<evidence type="ECO:0000313" key="4">
    <source>
        <dbReference type="Proteomes" id="UP001632038"/>
    </source>
</evidence>
<gene>
    <name evidence="3" type="ORF">CASFOL_026690</name>
</gene>
<protein>
    <recommendedName>
        <fullName evidence="2">Retrotransposon Copia-like N-terminal domain-containing protein</fullName>
    </recommendedName>
</protein>
<accession>A0ABD3CHS7</accession>
<evidence type="ECO:0000259" key="2">
    <source>
        <dbReference type="Pfam" id="PF14244"/>
    </source>
</evidence>
<sequence length="81" mass="8854">MAEDTGSQTTGPSATIDGPKPQLLYPQNQLVSVKLNEGNFLVWKTQVLSAIKGYGLEDYINGESKTPEKFISNGSQSQFFL</sequence>
<dbReference type="EMBL" id="JAVIJP010000034">
    <property type="protein sequence ID" value="KAL3629468.1"/>
    <property type="molecule type" value="Genomic_DNA"/>
</dbReference>